<dbReference type="PANTHER" id="PTHR35339:SF2">
    <property type="entry name" value="DUF2264 DOMAIN-CONTAINING PROTEIN-RELATED"/>
    <property type="match status" value="1"/>
</dbReference>
<sequence length="589" mass="64743">MPPLTGFSDNPLITRDDTRAATLELLRACCRYQSPGRARIRLPSATRTHFDETAAQLEGYARPLWAIGALLSGTDGTNDDVISVSEDFARGLANGTDPAHEEYWGPIVVRDQRMVEMEIISYALLASPELFFNSKDRPPTNWLWFRVMIILALLRVCGLPQAKLLPLMDKDLDALVSFYLGAGWSSDGKWSDAGKQADYYSGSFAIQFSQLLYVKLAAEIDPKRCEAYRERDCTFASQFSGNFNQEGAAIPFGRSLTYRWAMGDFWFAAAYVDVNFPVPLDEPGIVKGLLFRHPRWWASKPDIFNVDGTLNIGFLYPNILLVVALPPEHTFWTSQELSLPSSTASISTKVEPPMHIICDSGSHHFLLSSGHFCPWPLKATEAKYGRLASSSHFGFSVPTGALIQQMAPDSTLALSLNQGESWYRKEVETFAAALYRWPDWHIRVHKFHTTSGQLLPPLTTVVEGGFAIAGRKASDGLPIPPTPLGDFTKMEDSRLPFEAVSTVAHGSLICSSAGASGIQDLRPSGDMSLREGTLLASLPTPSILKPDANTNLIWPRTAIPTLTSLGPEEGNRGLRGALLITGVFAMAKQ</sequence>
<proteinExistence type="predicted"/>
<feature type="domain" description="DUF2264" evidence="2">
    <location>
        <begin position="436"/>
        <end position="588"/>
    </location>
</feature>
<dbReference type="AlphaFoldDB" id="A0A072PRF1"/>
<dbReference type="Proteomes" id="UP000027920">
    <property type="component" value="Unassembled WGS sequence"/>
</dbReference>
<protein>
    <submittedName>
        <fullName evidence="3">Uncharacterized protein</fullName>
    </submittedName>
</protein>
<dbReference type="InterPro" id="IPR016624">
    <property type="entry name" value="UCP014753"/>
</dbReference>
<name>A0A072PRF1_9EURO</name>
<reference evidence="3 4" key="1">
    <citation type="submission" date="2013-03" db="EMBL/GenBank/DDBJ databases">
        <title>The Genome Sequence of Exophiala aquamarina CBS 119918.</title>
        <authorList>
            <consortium name="The Broad Institute Genomics Platform"/>
            <person name="Cuomo C."/>
            <person name="de Hoog S."/>
            <person name="Gorbushina A."/>
            <person name="Walker B."/>
            <person name="Young S.K."/>
            <person name="Zeng Q."/>
            <person name="Gargeya S."/>
            <person name="Fitzgerald M."/>
            <person name="Haas B."/>
            <person name="Abouelleil A."/>
            <person name="Allen A.W."/>
            <person name="Alvarado L."/>
            <person name="Arachchi H.M."/>
            <person name="Berlin A.M."/>
            <person name="Chapman S.B."/>
            <person name="Gainer-Dewar J."/>
            <person name="Goldberg J."/>
            <person name="Griggs A."/>
            <person name="Gujja S."/>
            <person name="Hansen M."/>
            <person name="Howarth C."/>
            <person name="Imamovic A."/>
            <person name="Ireland A."/>
            <person name="Larimer J."/>
            <person name="McCowan C."/>
            <person name="Murphy C."/>
            <person name="Pearson M."/>
            <person name="Poon T.W."/>
            <person name="Priest M."/>
            <person name="Roberts A."/>
            <person name="Saif S."/>
            <person name="Shea T."/>
            <person name="Sisk P."/>
            <person name="Sykes S."/>
            <person name="Wortman J."/>
            <person name="Nusbaum C."/>
            <person name="Birren B."/>
        </authorList>
    </citation>
    <scope>NUCLEOTIDE SEQUENCE [LARGE SCALE GENOMIC DNA]</scope>
    <source>
        <strain evidence="3 4">CBS 119918</strain>
    </source>
</reference>
<feature type="domain" description="DUF2264" evidence="2">
    <location>
        <begin position="349"/>
        <end position="428"/>
    </location>
</feature>
<evidence type="ECO:0000313" key="3">
    <source>
        <dbReference type="EMBL" id="KEF62302.1"/>
    </source>
</evidence>
<dbReference type="InterPro" id="IPR049349">
    <property type="entry name" value="DUF2264_N"/>
</dbReference>
<organism evidence="3 4">
    <name type="scientific">Exophiala aquamarina CBS 119918</name>
    <dbReference type="NCBI Taxonomy" id="1182545"/>
    <lineage>
        <taxon>Eukaryota</taxon>
        <taxon>Fungi</taxon>
        <taxon>Dikarya</taxon>
        <taxon>Ascomycota</taxon>
        <taxon>Pezizomycotina</taxon>
        <taxon>Eurotiomycetes</taxon>
        <taxon>Chaetothyriomycetidae</taxon>
        <taxon>Chaetothyriales</taxon>
        <taxon>Herpotrichiellaceae</taxon>
        <taxon>Exophiala</taxon>
    </lineage>
</organism>
<keyword evidence="4" id="KW-1185">Reference proteome</keyword>
<dbReference type="GeneID" id="25275226"/>
<evidence type="ECO:0000313" key="4">
    <source>
        <dbReference type="Proteomes" id="UP000027920"/>
    </source>
</evidence>
<evidence type="ECO:0000259" key="2">
    <source>
        <dbReference type="Pfam" id="PF20938"/>
    </source>
</evidence>
<dbReference type="RefSeq" id="XP_013264892.1">
    <property type="nucleotide sequence ID" value="XM_013409438.1"/>
</dbReference>
<dbReference type="Pfam" id="PF20938">
    <property type="entry name" value="DUF2264_C"/>
    <property type="match status" value="2"/>
</dbReference>
<dbReference type="VEuPathDB" id="FungiDB:A1O9_00274"/>
<dbReference type="HOGENOM" id="CLU_028269_1_0_1"/>
<dbReference type="Pfam" id="PF10022">
    <property type="entry name" value="DUF2264"/>
    <property type="match status" value="1"/>
</dbReference>
<accession>A0A072PRF1</accession>
<feature type="domain" description="DUF2264" evidence="1">
    <location>
        <begin position="133"/>
        <end position="321"/>
    </location>
</feature>
<dbReference type="PANTHER" id="PTHR35339">
    <property type="entry name" value="LINALOOL DEHYDRATASE_ISOMERASE DOMAIN-CONTAINING PROTEIN"/>
    <property type="match status" value="1"/>
</dbReference>
<dbReference type="EMBL" id="AMGV01000001">
    <property type="protein sequence ID" value="KEF62302.1"/>
    <property type="molecule type" value="Genomic_DNA"/>
</dbReference>
<dbReference type="InterPro" id="IPR049237">
    <property type="entry name" value="DUF2264_C"/>
</dbReference>
<dbReference type="PIRSF" id="PIRSF014753">
    <property type="entry name" value="UCP014753"/>
    <property type="match status" value="1"/>
</dbReference>
<dbReference type="OrthoDB" id="5150166at2759"/>
<gene>
    <name evidence="3" type="ORF">A1O9_00274</name>
</gene>
<comment type="caution">
    <text evidence="3">The sequence shown here is derived from an EMBL/GenBank/DDBJ whole genome shotgun (WGS) entry which is preliminary data.</text>
</comment>
<evidence type="ECO:0000259" key="1">
    <source>
        <dbReference type="Pfam" id="PF10022"/>
    </source>
</evidence>